<evidence type="ECO:0000313" key="1">
    <source>
        <dbReference type="EMBL" id="PAU73830.1"/>
    </source>
</evidence>
<evidence type="ECO:0000313" key="2">
    <source>
        <dbReference type="Proteomes" id="UP000218675"/>
    </source>
</evidence>
<proteinExistence type="predicted"/>
<dbReference type="PANTHER" id="PTHR34472">
    <property type="entry name" value="SULFUR CARRIER PROTEIN THIS"/>
    <property type="match status" value="1"/>
</dbReference>
<dbReference type="CDD" id="cd00565">
    <property type="entry name" value="Ubl_ThiS"/>
    <property type="match status" value="1"/>
</dbReference>
<dbReference type="Proteomes" id="UP000218675">
    <property type="component" value="Unassembled WGS sequence"/>
</dbReference>
<reference evidence="1 2" key="1">
    <citation type="submission" date="2017-08" db="EMBL/GenBank/DDBJ databases">
        <title>Halomonas binhaiensis sp. nov., isolated from saline alkaline soil.</title>
        <authorList>
            <person name="Wang D."/>
            <person name="Zhang G."/>
        </authorList>
    </citation>
    <scope>NUCLEOTIDE SEQUENCE [LARGE SCALE GENOMIC DNA]</scope>
    <source>
        <strain evidence="1 2">WN018</strain>
    </source>
</reference>
<dbReference type="InterPro" id="IPR003749">
    <property type="entry name" value="ThiS/MoaD-like"/>
</dbReference>
<dbReference type="PANTHER" id="PTHR34472:SF1">
    <property type="entry name" value="SULFUR CARRIER PROTEIN THIS"/>
    <property type="match status" value="1"/>
</dbReference>
<keyword evidence="2" id="KW-1185">Reference proteome</keyword>
<sequence length="66" mass="7385">MKVWINGEVYVIESGMTIKQLLVVNCLDNKRVAVELNKEIVPRSQHETHYLRAGDLVEIVHAIGGG</sequence>
<protein>
    <submittedName>
        <fullName evidence="1">Thiamine biosynthesis protein ThiS</fullName>
    </submittedName>
</protein>
<comment type="caution">
    <text evidence="1">The sequence shown here is derived from an EMBL/GenBank/DDBJ whole genome shotgun (WGS) entry which is preliminary data.</text>
</comment>
<dbReference type="Gene3D" id="3.10.20.30">
    <property type="match status" value="1"/>
</dbReference>
<dbReference type="RefSeq" id="WP_095602810.1">
    <property type="nucleotide sequence ID" value="NZ_NSKA01000001.1"/>
</dbReference>
<dbReference type="InterPro" id="IPR010035">
    <property type="entry name" value="Thi_S"/>
</dbReference>
<dbReference type="SUPFAM" id="SSF54285">
    <property type="entry name" value="MoaD/ThiS"/>
    <property type="match status" value="1"/>
</dbReference>
<dbReference type="Pfam" id="PF02597">
    <property type="entry name" value="ThiS"/>
    <property type="match status" value="1"/>
</dbReference>
<organism evidence="1 2">
    <name type="scientific">Vreelandella alkaliphila</name>
    <dbReference type="NCBI Taxonomy" id="272774"/>
    <lineage>
        <taxon>Bacteria</taxon>
        <taxon>Pseudomonadati</taxon>
        <taxon>Pseudomonadota</taxon>
        <taxon>Gammaproteobacteria</taxon>
        <taxon>Oceanospirillales</taxon>
        <taxon>Halomonadaceae</taxon>
        <taxon>Vreelandella</taxon>
    </lineage>
</organism>
<dbReference type="EMBL" id="NSKA01000001">
    <property type="protein sequence ID" value="PAU73830.1"/>
    <property type="molecule type" value="Genomic_DNA"/>
</dbReference>
<dbReference type="InterPro" id="IPR012675">
    <property type="entry name" value="Beta-grasp_dom_sf"/>
</dbReference>
<dbReference type="NCBIfam" id="TIGR01683">
    <property type="entry name" value="thiS"/>
    <property type="match status" value="1"/>
</dbReference>
<gene>
    <name evidence="1" type="primary">thiS</name>
    <name evidence="1" type="ORF">CK497_04290</name>
</gene>
<accession>A0ABX4HN44</accession>
<dbReference type="InterPro" id="IPR016155">
    <property type="entry name" value="Mopterin_synth/thiamin_S_b"/>
</dbReference>
<name>A0ABX4HN44_9GAMM</name>